<evidence type="ECO:0008006" key="4">
    <source>
        <dbReference type="Google" id="ProtNLM"/>
    </source>
</evidence>
<proteinExistence type="predicted"/>
<dbReference type="Proteomes" id="UP000757890">
    <property type="component" value="Unassembled WGS sequence"/>
</dbReference>
<protein>
    <recommendedName>
        <fullName evidence="4">Autotransporter outer membrane beta-barrel domain-containing protein</fullName>
    </recommendedName>
</protein>
<organism evidence="2 3">
    <name type="scientific">Dialister invisus</name>
    <dbReference type="NCBI Taxonomy" id="218538"/>
    <lineage>
        <taxon>Bacteria</taxon>
        <taxon>Bacillati</taxon>
        <taxon>Bacillota</taxon>
        <taxon>Negativicutes</taxon>
        <taxon>Veillonellales</taxon>
        <taxon>Veillonellaceae</taxon>
        <taxon>Dialister</taxon>
    </lineage>
</organism>
<gene>
    <name evidence="2" type="ORF">HXL70_06605</name>
</gene>
<comment type="caution">
    <text evidence="2">The sequence shown here is derived from an EMBL/GenBank/DDBJ whole genome shotgun (WGS) entry which is preliminary data.</text>
</comment>
<evidence type="ECO:0000313" key="3">
    <source>
        <dbReference type="Proteomes" id="UP000757890"/>
    </source>
</evidence>
<evidence type="ECO:0000256" key="1">
    <source>
        <dbReference type="SAM" id="SignalP"/>
    </source>
</evidence>
<sequence>MKRNKVSKLQMRRLAAGVTIALLAGTCQVMADQSTNPISESEVFTADRLAQVVNKNNMPKERFKSVAAGILGYTHDKASIKTINIDMAGHDLTLDLTKVADLGTDYSAYGIKANNKTTIVVDSNKTNPGKNGTISIKAKTLWSPSGDSGSKYTAAHGIAVGNFSQRFNKKVSEDLLKTTINADVVIEELRGGSIKTTGISSMDCSDLAINGRFTIKPGAISLMQWNRGDQSKTYGIYMIGSNNTISITSADIDDSKNGSLSDLIKTDESLWGGKTEKNVLRIGGGTLKVKENQKERYLISAAKGFRTFINVNQDGSAIGISKADLQGTIRMDAGSEAYVGLTAGSKWVGGTQADIKGKVNLFLSEGGEWNTLNAGQGSRVTRFAGDAKGGAIYQKDAGQLVIENYSGAGKIYYAHENAGMAAEDYKAGDTHIGSAAEGSRITVVTDNKGIVDTDKDQVYKALNALAGKLYYDAYKNGEKKLAGQAEIAEGLTASSKTLQMRDLLFKKENGQGYVEDKPVPPANLDVSEQIVEDGLGSGNMYWMNNGYKNGEDDDHRYVLKSDTTIKVDLSNPKTLTYGGNQGANVANIIWGDPDYTADGFIDMNGHKLTLVSEANHLRHYASGILSHGGDLEIKNAAGIDIDIHGDKNAKSGIYVWGQGRNGASLTISNDNQAEHAVKIRNTAAEKDAAILVDGRSAKDGGSAKLVIKGLVDVENDDVSVIQANKGDVSIGGGKIIAKGDKASSLKINNDGKIQINGNLSDRNVLTAGAVKHDVQIEGNVLAQKGRLGLVLNTDGSYIKGLIGTDAGTAGQTYMMLSDGASWYHEGKGARTDSIKESKIKNLEADGGNIYQKNEKPITIENYKGNMKLFYKHENAGTKAEDYKSGDVHIGSAAEGSRITVVTDNSGITMTDEAQIYEILNALAGKLYYDAYKTGEEKLTGQATIAEGLTSSSKTLEMKDMLFKKENGQGYVQGKPTPPPLVNPVRHQIVEANYFAEEARDFWSKAGVYDGKGHYKFDHDLSLVTHAEDDPVTTVNDNKFGNIYWNGDVVGDIDMTGHRLELKSITERLPKKNPNAITVYSGTLTIKNVNGMYIESDPKGSLYGRGILVAGVRGDERWKSGSGHAKLIIENDDDPAHAVKIRVKDTGEDFGAIEAQKHNGSALVDIKGLVDIDSKMWRAVESHGAKVSIGGGTIRGTDVASLAAYTGGSILVNAKLNDENKVEATSATRPVKITGDVSAESGGHVMLGLNNKDSFLKGLVTTDISGINPDTQKWGKIPGKVSMVLANGAVWEHKQVGVGYYHKKGADFNYKNRGKGESIDSHVTSLRADKGILLQNDPHKLTIDKYEGNMKLVYEHENAGTKAEDYKT</sequence>
<name>A0A930B8X9_9FIRM</name>
<feature type="chain" id="PRO_5036790053" description="Autotransporter outer membrane beta-barrel domain-containing protein" evidence="1">
    <location>
        <begin position="32"/>
        <end position="1367"/>
    </location>
</feature>
<feature type="non-terminal residue" evidence="2">
    <location>
        <position position="1367"/>
    </location>
</feature>
<reference evidence="2" key="1">
    <citation type="submission" date="2020-04" db="EMBL/GenBank/DDBJ databases">
        <title>Deep metagenomics examines the oral microbiome during advanced dental caries in children, revealing novel taxa and co-occurrences with host molecules.</title>
        <authorList>
            <person name="Baker J.L."/>
            <person name="Morton J.T."/>
            <person name="Dinis M."/>
            <person name="Alvarez R."/>
            <person name="Tran N.C."/>
            <person name="Knight R."/>
            <person name="Edlund A."/>
        </authorList>
    </citation>
    <scope>NUCLEOTIDE SEQUENCE</scope>
    <source>
        <strain evidence="2">JCVI_32_bin.14</strain>
    </source>
</reference>
<evidence type="ECO:0000313" key="2">
    <source>
        <dbReference type="EMBL" id="MBF1129699.1"/>
    </source>
</evidence>
<feature type="signal peptide" evidence="1">
    <location>
        <begin position="1"/>
        <end position="31"/>
    </location>
</feature>
<keyword evidence="1" id="KW-0732">Signal</keyword>
<dbReference type="EMBL" id="JABZMK010000045">
    <property type="protein sequence ID" value="MBF1129699.1"/>
    <property type="molecule type" value="Genomic_DNA"/>
</dbReference>
<accession>A0A930B8X9</accession>